<dbReference type="OrthoDB" id="2146187at2"/>
<accession>A0A0R2AEF6</accession>
<gene>
    <name evidence="1" type="ORF">FC26_GL000833</name>
</gene>
<dbReference type="Pfam" id="PF04883">
    <property type="entry name" value="HK97-gp10_like"/>
    <property type="match status" value="1"/>
</dbReference>
<organism evidence="1 2">
    <name type="scientific">Paucilactobacillus vaccinostercus DSM 20634</name>
    <dbReference type="NCBI Taxonomy" id="1423813"/>
    <lineage>
        <taxon>Bacteria</taxon>
        <taxon>Bacillati</taxon>
        <taxon>Bacillota</taxon>
        <taxon>Bacilli</taxon>
        <taxon>Lactobacillales</taxon>
        <taxon>Lactobacillaceae</taxon>
        <taxon>Paucilactobacillus</taxon>
    </lineage>
</organism>
<evidence type="ECO:0000313" key="2">
    <source>
        <dbReference type="Proteomes" id="UP000051733"/>
    </source>
</evidence>
<dbReference type="STRING" id="1423813.FC26_GL000833"/>
<reference evidence="1 2" key="1">
    <citation type="journal article" date="2015" name="Genome Announc.">
        <title>Expanding the biotechnology potential of lactobacilli through comparative genomics of 213 strains and associated genera.</title>
        <authorList>
            <person name="Sun Z."/>
            <person name="Harris H.M."/>
            <person name="McCann A."/>
            <person name="Guo C."/>
            <person name="Argimon S."/>
            <person name="Zhang W."/>
            <person name="Yang X."/>
            <person name="Jeffery I.B."/>
            <person name="Cooney J.C."/>
            <person name="Kagawa T.F."/>
            <person name="Liu W."/>
            <person name="Song Y."/>
            <person name="Salvetti E."/>
            <person name="Wrobel A."/>
            <person name="Rasinkangas P."/>
            <person name="Parkhill J."/>
            <person name="Rea M.C."/>
            <person name="O'Sullivan O."/>
            <person name="Ritari J."/>
            <person name="Douillard F.P."/>
            <person name="Paul Ross R."/>
            <person name="Yang R."/>
            <person name="Briner A.E."/>
            <person name="Felis G.E."/>
            <person name="de Vos W.M."/>
            <person name="Barrangou R."/>
            <person name="Klaenhammer T.R."/>
            <person name="Caufield P.W."/>
            <person name="Cui Y."/>
            <person name="Zhang H."/>
            <person name="O'Toole P.W."/>
        </authorList>
    </citation>
    <scope>NUCLEOTIDE SEQUENCE [LARGE SCALE GENOMIC DNA]</scope>
    <source>
        <strain evidence="1 2">DSM 20634</strain>
    </source>
</reference>
<dbReference type="RefSeq" id="WP_057777771.1">
    <property type="nucleotide sequence ID" value="NZ_AYYY01000011.1"/>
</dbReference>
<dbReference type="AlphaFoldDB" id="A0A0R2AEF6"/>
<dbReference type="InterPro" id="IPR010064">
    <property type="entry name" value="HK97-gp10_tail"/>
</dbReference>
<proteinExistence type="predicted"/>
<evidence type="ECO:0000313" key="1">
    <source>
        <dbReference type="EMBL" id="KRM62102.1"/>
    </source>
</evidence>
<dbReference type="NCBIfam" id="TIGR01725">
    <property type="entry name" value="phge_HK97_gp10"/>
    <property type="match status" value="1"/>
</dbReference>
<protein>
    <submittedName>
        <fullName evidence="1">Phage head-tail joining protein</fullName>
    </submittedName>
</protein>
<sequence>MDPLQDQLDKWFKQIGDRVPSTKESQTITAAGAAVLANNLQKVTPRSDHNDKKYEHLRDAVTFQDTDIGGHKNGNSVVGFGEKAYIARFLNDGTKKMPATHFVDNARKSSEAEIFAAEKATYDRLKGGGN</sequence>
<keyword evidence="2" id="KW-1185">Reference proteome</keyword>
<dbReference type="EMBL" id="AYYY01000011">
    <property type="protein sequence ID" value="KRM62102.1"/>
    <property type="molecule type" value="Genomic_DNA"/>
</dbReference>
<comment type="caution">
    <text evidence="1">The sequence shown here is derived from an EMBL/GenBank/DDBJ whole genome shotgun (WGS) entry which is preliminary data.</text>
</comment>
<dbReference type="PATRIC" id="fig|1423813.3.peg.854"/>
<dbReference type="Proteomes" id="UP000051733">
    <property type="component" value="Unassembled WGS sequence"/>
</dbReference>
<name>A0A0R2AEF6_9LACO</name>